<reference evidence="3 4" key="1">
    <citation type="submission" date="2019-04" db="EMBL/GenBank/DDBJ databases">
        <title>Isolation and identification of Cellulomonas shaoxiangyii sp. Nov. isolated from feces of the Tibetan antelopes (Pantholops hodgsonii) in the Qinghai-Tibet plateau of China.</title>
        <authorList>
            <person name="Tian Z."/>
        </authorList>
    </citation>
    <scope>NUCLEOTIDE SEQUENCE [LARGE SCALE GENOMIC DNA]</scope>
    <source>
        <strain evidence="3 4">Z28</strain>
    </source>
</reference>
<evidence type="ECO:0000256" key="1">
    <source>
        <dbReference type="SAM" id="MobiDB-lite"/>
    </source>
</evidence>
<keyword evidence="4" id="KW-1185">Reference proteome</keyword>
<dbReference type="EMBL" id="CP039291">
    <property type="protein sequence ID" value="QCB92510.1"/>
    <property type="molecule type" value="Genomic_DNA"/>
</dbReference>
<evidence type="ECO:0000313" key="3">
    <source>
        <dbReference type="EMBL" id="QCB92510.1"/>
    </source>
</evidence>
<sequence length="400" mass="41377">MSREKDRARAAQAAARRRKELAKAERDEQDRRSRARLRTTAGRRAARRAARAAEPPHVRRRRRLLFWTWLPAAVLLFFGVHMLVLLPVYGQGRAAWDAGDDGAAMEVFDRQRSAVPVEQWKADFNAGTARARAGLWSSALDALDQALVGVPDEHRCAVQTNRATVLEAYTTEMEAAADDALAEAVAVGVALVARAAGEPYDEEVLEPPYEGADPPVYSEELRWAHYLLEEAADHAALRAEALADPACPTPPSSGAGGGGGGGGDEEREQEQQAAQEQLAELSERAQNVGRAMNAGEIGPTPGAPAPDEGADADAPTGADQAPAPQDAEAERQAQVAERNQQANGGGAGADDATGGGAGPDDGTGGDGAPDGPSGGTSGGGAPGTGRDPGAGGGAPGGRNW</sequence>
<gene>
    <name evidence="3" type="ORF">E5225_02005</name>
</gene>
<protein>
    <submittedName>
        <fullName evidence="3">Uncharacterized protein</fullName>
    </submittedName>
</protein>
<feature type="region of interest" description="Disordered" evidence="1">
    <location>
        <begin position="244"/>
        <end position="278"/>
    </location>
</feature>
<dbReference type="OrthoDB" id="4829595at2"/>
<feature type="compositionally biased region" description="Basic and acidic residues" evidence="1">
    <location>
        <begin position="21"/>
        <end position="32"/>
    </location>
</feature>
<dbReference type="RefSeq" id="WP_135974063.1">
    <property type="nucleotide sequence ID" value="NZ_CP039291.1"/>
</dbReference>
<keyword evidence="2" id="KW-1133">Transmembrane helix</keyword>
<feature type="compositionally biased region" description="Low complexity" evidence="1">
    <location>
        <begin position="312"/>
        <end position="342"/>
    </location>
</feature>
<dbReference type="Proteomes" id="UP000296469">
    <property type="component" value="Chromosome"/>
</dbReference>
<name>A0A4P7SF62_9CELL</name>
<feature type="region of interest" description="Disordered" evidence="1">
    <location>
        <begin position="292"/>
        <end position="400"/>
    </location>
</feature>
<dbReference type="KEGG" id="celz:E5225_02005"/>
<evidence type="ECO:0000313" key="4">
    <source>
        <dbReference type="Proteomes" id="UP000296469"/>
    </source>
</evidence>
<feature type="transmembrane region" description="Helical" evidence="2">
    <location>
        <begin position="64"/>
        <end position="89"/>
    </location>
</feature>
<proteinExistence type="predicted"/>
<keyword evidence="2" id="KW-0812">Transmembrane</keyword>
<feature type="compositionally biased region" description="Gly residues" evidence="1">
    <location>
        <begin position="343"/>
        <end position="400"/>
    </location>
</feature>
<organism evidence="3 4">
    <name type="scientific">Cellulomonas shaoxiangyii</name>
    <dbReference type="NCBI Taxonomy" id="2566013"/>
    <lineage>
        <taxon>Bacteria</taxon>
        <taxon>Bacillati</taxon>
        <taxon>Actinomycetota</taxon>
        <taxon>Actinomycetes</taxon>
        <taxon>Micrococcales</taxon>
        <taxon>Cellulomonadaceae</taxon>
        <taxon>Cellulomonas</taxon>
    </lineage>
</organism>
<dbReference type="AlphaFoldDB" id="A0A4P7SF62"/>
<accession>A0A4P7SF62</accession>
<evidence type="ECO:0000256" key="2">
    <source>
        <dbReference type="SAM" id="Phobius"/>
    </source>
</evidence>
<keyword evidence="2" id="KW-0472">Membrane</keyword>
<feature type="region of interest" description="Disordered" evidence="1">
    <location>
        <begin position="1"/>
        <end position="54"/>
    </location>
</feature>